<dbReference type="Proteomes" id="UP001549086">
    <property type="component" value="Unassembled WGS sequence"/>
</dbReference>
<evidence type="ECO:0000313" key="1">
    <source>
        <dbReference type="EMBL" id="MET3589293.1"/>
    </source>
</evidence>
<dbReference type="EMBL" id="JBEPLI010000002">
    <property type="protein sequence ID" value="MET3589293.1"/>
    <property type="molecule type" value="Genomic_DNA"/>
</dbReference>
<reference evidence="1 2" key="1">
    <citation type="submission" date="2024-06" db="EMBL/GenBank/DDBJ databases">
        <title>Genomic Encyclopedia of Type Strains, Phase IV (KMG-IV): sequencing the most valuable type-strain genomes for metagenomic binning, comparative biology and taxonomic classification.</title>
        <authorList>
            <person name="Goeker M."/>
        </authorList>
    </citation>
    <scope>NUCLEOTIDE SEQUENCE [LARGE SCALE GENOMIC DNA]</scope>
    <source>
        <strain evidence="1 2">DSM 23649</strain>
    </source>
</reference>
<evidence type="ECO:0000313" key="2">
    <source>
        <dbReference type="Proteomes" id="UP001549086"/>
    </source>
</evidence>
<dbReference type="RefSeq" id="WP_354188732.1">
    <property type="nucleotide sequence ID" value="NZ_JBEPLI010000002.1"/>
</dbReference>
<accession>A0ABV2HFH1</accession>
<gene>
    <name evidence="1" type="ORF">ABID23_000370</name>
</gene>
<comment type="caution">
    <text evidence="1">The sequence shown here is derived from an EMBL/GenBank/DDBJ whole genome shotgun (WGS) entry which is preliminary data.</text>
</comment>
<organism evidence="1 2">
    <name type="scientific">Bartonella silvatica</name>
    <dbReference type="NCBI Taxonomy" id="357760"/>
    <lineage>
        <taxon>Bacteria</taxon>
        <taxon>Pseudomonadati</taxon>
        <taxon>Pseudomonadota</taxon>
        <taxon>Alphaproteobacteria</taxon>
        <taxon>Hyphomicrobiales</taxon>
        <taxon>Bartonellaceae</taxon>
        <taxon>Bartonella</taxon>
    </lineage>
</organism>
<sequence>MFSGGQAGYRSAFKPMRLFSSLARFISDNTGPQPNVDFLIASIRLLLSWVVGFFRLSYADTSRALSSAV</sequence>
<keyword evidence="2" id="KW-1185">Reference proteome</keyword>
<protein>
    <submittedName>
        <fullName evidence="1">Uncharacterized protein</fullName>
    </submittedName>
</protein>
<name>A0ABV2HFH1_9HYPH</name>
<proteinExistence type="predicted"/>